<feature type="chain" id="PRO_5031114025" evidence="1">
    <location>
        <begin position="24"/>
        <end position="600"/>
    </location>
</feature>
<dbReference type="EMBL" id="JACHXD010000010">
    <property type="protein sequence ID" value="MBB3120497.1"/>
    <property type="molecule type" value="Genomic_DNA"/>
</dbReference>
<feature type="domain" description="NADH:ubiquinone oxidoreductase intermediate-associated protein 30" evidence="3">
    <location>
        <begin position="460"/>
        <end position="567"/>
    </location>
</feature>
<feature type="domain" description="Amidohydrolase-related" evidence="2">
    <location>
        <begin position="74"/>
        <end position="412"/>
    </location>
</feature>
<dbReference type="PANTHER" id="PTHR43135">
    <property type="entry name" value="ALPHA-D-RIBOSE 1-METHYLPHOSPHONATE 5-TRIPHOSPHATE DIPHOSPHATASE"/>
    <property type="match status" value="1"/>
</dbReference>
<dbReference type="GO" id="GO:0016810">
    <property type="term" value="F:hydrolase activity, acting on carbon-nitrogen (but not peptide) bonds"/>
    <property type="evidence" value="ECO:0007669"/>
    <property type="project" value="InterPro"/>
</dbReference>
<dbReference type="InterPro" id="IPR051781">
    <property type="entry name" value="Metallo-dep_Hydrolase"/>
</dbReference>
<dbReference type="SUPFAM" id="SSF51556">
    <property type="entry name" value="Metallo-dependent hydrolases"/>
    <property type="match status" value="1"/>
</dbReference>
<dbReference type="Proteomes" id="UP000541535">
    <property type="component" value="Unassembled WGS sequence"/>
</dbReference>
<comment type="caution">
    <text evidence="4">The sequence shown here is derived from an EMBL/GenBank/DDBJ whole genome shotgun (WGS) entry which is preliminary data.</text>
</comment>
<dbReference type="PANTHER" id="PTHR43135:SF3">
    <property type="entry name" value="ALPHA-D-RIBOSE 1-METHYLPHOSPHONATE 5-TRIPHOSPHATE DIPHOSPHATASE"/>
    <property type="match status" value="1"/>
</dbReference>
<name>A0A7W5BC87_9BURK</name>
<feature type="signal peptide" evidence="1">
    <location>
        <begin position="1"/>
        <end position="23"/>
    </location>
</feature>
<organism evidence="4 5">
    <name type="scientific">Pseudoduganella violacea</name>
    <dbReference type="NCBI Taxonomy" id="1715466"/>
    <lineage>
        <taxon>Bacteria</taxon>
        <taxon>Pseudomonadati</taxon>
        <taxon>Pseudomonadota</taxon>
        <taxon>Betaproteobacteria</taxon>
        <taxon>Burkholderiales</taxon>
        <taxon>Oxalobacteraceae</taxon>
        <taxon>Telluria group</taxon>
        <taxon>Pseudoduganella</taxon>
    </lineage>
</organism>
<dbReference type="SUPFAM" id="SSF51338">
    <property type="entry name" value="Composite domain of metallo-dependent hydrolases"/>
    <property type="match status" value="1"/>
</dbReference>
<keyword evidence="1" id="KW-0732">Signal</keyword>
<dbReference type="Gene3D" id="2.30.40.10">
    <property type="entry name" value="Urease, subunit C, domain 1"/>
    <property type="match status" value="1"/>
</dbReference>
<accession>A0A7W5BC87</accession>
<dbReference type="Gene3D" id="3.40.50.10910">
    <property type="entry name" value="Amidohydrolase"/>
    <property type="match status" value="1"/>
</dbReference>
<dbReference type="Pfam" id="PF08547">
    <property type="entry name" value="CIA30"/>
    <property type="match status" value="1"/>
</dbReference>
<protein>
    <submittedName>
        <fullName evidence="4">Imidazolonepropionase-like amidohydrolase</fullName>
    </submittedName>
</protein>
<dbReference type="AlphaFoldDB" id="A0A7W5BC87"/>
<proteinExistence type="predicted"/>
<dbReference type="Gene3D" id="2.60.120.430">
    <property type="entry name" value="Galactose-binding lectin"/>
    <property type="match status" value="1"/>
</dbReference>
<dbReference type="Gene3D" id="3.30.110.90">
    <property type="entry name" value="Amidohydrolase"/>
    <property type="match status" value="1"/>
</dbReference>
<keyword evidence="4" id="KW-0378">Hydrolase</keyword>
<dbReference type="InterPro" id="IPR006680">
    <property type="entry name" value="Amidohydro-rel"/>
</dbReference>
<dbReference type="InterPro" id="IPR011059">
    <property type="entry name" value="Metal-dep_hydrolase_composite"/>
</dbReference>
<keyword evidence="5" id="KW-1185">Reference proteome</keyword>
<dbReference type="RefSeq" id="WP_229426266.1">
    <property type="nucleotide sequence ID" value="NZ_JACHXD010000010.1"/>
</dbReference>
<gene>
    <name evidence="4" type="ORF">FHS03_003564</name>
</gene>
<dbReference type="Pfam" id="PF01979">
    <property type="entry name" value="Amidohydro_1"/>
    <property type="match status" value="1"/>
</dbReference>
<dbReference type="SUPFAM" id="SSF49785">
    <property type="entry name" value="Galactose-binding domain-like"/>
    <property type="match status" value="1"/>
</dbReference>
<dbReference type="Gene3D" id="1.20.58.520">
    <property type="entry name" value="Amidohydrolase"/>
    <property type="match status" value="1"/>
</dbReference>
<evidence type="ECO:0000259" key="2">
    <source>
        <dbReference type="Pfam" id="PF01979"/>
    </source>
</evidence>
<evidence type="ECO:0000259" key="3">
    <source>
        <dbReference type="Pfam" id="PF08547"/>
    </source>
</evidence>
<sequence length="600" mass="63666">MAMQKMRAALLLVGLAAAWPALADTWLIRDVRVFDGERVHARRSVLLEDGKIRDADFKGKPPAAAKVVEGKGRTLLPGLIDSHVHAYRHLDLPLLFGVTTQVDMFTAVPLMREVSERMAKGENQGQADLFSAGTLATVPGGHGTEYGMPIPTLTKPEEAQAWVDARLAEGSYFIKIVMEPGSAAHKIPSLDLPTVKALIEAAHRRGKLAVVHIGNLDDARAALEAGADGLVHLFDGAAIAAADLEAFVRLARERKAFIVPTFSVLESIAGLREDDVLADAGLTALLKKEQLLALQGSYGKQPKPEEMTATKAVTAALYKAGVPLLAGTDAGNTGTQYGVSLHHELRALVQAGLTPQAALAAATSAPAKAFRLPQRGRIANGYKADLLLVEGDPTQDIQATRRIVEVWKDGTPASALRKAQQEKVALEASGKVGGEVVALPADGRISLFGKDKLASPFGAGWVPSSDGFLGGKSSVQLQRQEGDAVRVNASVAPGFAYPWAGLAFMTGVRPGEAANLSAAKVLRFRVRGDGKNYGVSLLAEGVQIPVNRSFTAAAEWQEVSMNLADFKGIDARLLTMIAFNAGPVPGDYQFEIADVRLLDK</sequence>
<reference evidence="4 5" key="1">
    <citation type="submission" date="2020-08" db="EMBL/GenBank/DDBJ databases">
        <title>Genomic Encyclopedia of Type Strains, Phase III (KMG-III): the genomes of soil and plant-associated and newly described type strains.</title>
        <authorList>
            <person name="Whitman W."/>
        </authorList>
    </citation>
    <scope>NUCLEOTIDE SEQUENCE [LARGE SCALE GENOMIC DNA]</scope>
    <source>
        <strain evidence="4 5">CECT 8897</strain>
    </source>
</reference>
<evidence type="ECO:0000313" key="4">
    <source>
        <dbReference type="EMBL" id="MBB3120497.1"/>
    </source>
</evidence>
<evidence type="ECO:0000313" key="5">
    <source>
        <dbReference type="Proteomes" id="UP000541535"/>
    </source>
</evidence>
<evidence type="ECO:0000256" key="1">
    <source>
        <dbReference type="SAM" id="SignalP"/>
    </source>
</evidence>
<dbReference type="InterPro" id="IPR032466">
    <property type="entry name" value="Metal_Hydrolase"/>
</dbReference>
<dbReference type="InterPro" id="IPR013857">
    <property type="entry name" value="NADH-UbQ_OxRdtase-assoc_prot30"/>
</dbReference>
<dbReference type="InterPro" id="IPR008979">
    <property type="entry name" value="Galactose-bd-like_sf"/>
</dbReference>